<protein>
    <submittedName>
        <fullName evidence="1">Uncharacterized protein</fullName>
    </submittedName>
</protein>
<proteinExistence type="predicted"/>
<dbReference type="SUPFAM" id="SSF55486">
    <property type="entry name" value="Metalloproteases ('zincins'), catalytic domain"/>
    <property type="match status" value="1"/>
</dbReference>
<reference evidence="1 2" key="1">
    <citation type="submission" date="2018-07" db="EMBL/GenBank/DDBJ databases">
        <title>Genomic Encyclopedia of Type Strains, Phase IV (KMG-IV): sequencing the most valuable type-strain genomes for metagenomic binning, comparative biology and taxonomic classification.</title>
        <authorList>
            <person name="Goeker M."/>
        </authorList>
    </citation>
    <scope>NUCLEOTIDE SEQUENCE [LARGE SCALE GENOMIC DNA]</scope>
    <source>
        <strain evidence="1 2">DSM 14364</strain>
    </source>
</reference>
<organism evidence="1 2">
    <name type="scientific">Microvirga subterranea</name>
    <dbReference type="NCBI Taxonomy" id="186651"/>
    <lineage>
        <taxon>Bacteria</taxon>
        <taxon>Pseudomonadati</taxon>
        <taxon>Pseudomonadota</taxon>
        <taxon>Alphaproteobacteria</taxon>
        <taxon>Hyphomicrobiales</taxon>
        <taxon>Methylobacteriaceae</taxon>
        <taxon>Microvirga</taxon>
    </lineage>
</organism>
<evidence type="ECO:0000313" key="1">
    <source>
        <dbReference type="EMBL" id="RDI60799.1"/>
    </source>
</evidence>
<keyword evidence="2" id="KW-1185">Reference proteome</keyword>
<gene>
    <name evidence="1" type="ORF">DES45_102187</name>
</gene>
<name>A0A370HQG7_9HYPH</name>
<comment type="caution">
    <text evidence="1">The sequence shown here is derived from an EMBL/GenBank/DDBJ whole genome shotgun (WGS) entry which is preliminary data.</text>
</comment>
<dbReference type="EMBL" id="QQBB01000002">
    <property type="protein sequence ID" value="RDI60799.1"/>
    <property type="molecule type" value="Genomic_DNA"/>
</dbReference>
<sequence length="403" mass="45453">MGMLGMDALAERPSRSNEAASLGTRFLVYPQPPFVPGYERPELVWLPIAPGEIAAGPASDRAYVRDPILTKQPYQAPFLPPYDGLCHSPAEPGPDGHFDHLTPGTRPFMAAHAFACVHRVLDVCEGYIGSAQPWFFQPYYERLEIVPHLLWDNAQSGFGFLELGEDDFGEKPFPFALNFDVIAHEVGHLVLFGALGLPRASGPSEDFLIYHEAAADFISLIGLLHFDTALDRILRRTRGNLLITNELDRFAELSDEKQVRRFSNSLRVQDVGNEVHDRSKPFAGALFDTLIEIYQVILFERGLTRIDPRDFAYIRMEMTRDELERELQVSGRDYELRHYAVKAALADARDIVGQSLMQSWRHLNPDRFTLEDAMEAIITAATAGLGRRYADRIADNFAWRGFS</sequence>
<evidence type="ECO:0000313" key="2">
    <source>
        <dbReference type="Proteomes" id="UP000254925"/>
    </source>
</evidence>
<accession>A0A370HQG7</accession>
<dbReference type="AlphaFoldDB" id="A0A370HQG7"/>
<dbReference type="Proteomes" id="UP000254925">
    <property type="component" value="Unassembled WGS sequence"/>
</dbReference>